<dbReference type="CDD" id="cd00130">
    <property type="entry name" value="PAS"/>
    <property type="match status" value="2"/>
</dbReference>
<dbReference type="NCBIfam" id="TIGR00254">
    <property type="entry name" value="GGDEF"/>
    <property type="match status" value="1"/>
</dbReference>
<dbReference type="CDD" id="cd01949">
    <property type="entry name" value="GGDEF"/>
    <property type="match status" value="1"/>
</dbReference>
<dbReference type="PANTHER" id="PTHR44757:SF2">
    <property type="entry name" value="BIOFILM ARCHITECTURE MAINTENANCE PROTEIN MBAA"/>
    <property type="match status" value="1"/>
</dbReference>
<dbReference type="InterPro" id="IPR000160">
    <property type="entry name" value="GGDEF_dom"/>
</dbReference>
<dbReference type="Gene3D" id="3.30.450.20">
    <property type="entry name" value="PAS domain"/>
    <property type="match status" value="2"/>
</dbReference>
<keyword evidence="1" id="KW-1133">Transmembrane helix</keyword>
<dbReference type="SMART" id="SM00091">
    <property type="entry name" value="PAS"/>
    <property type="match status" value="2"/>
</dbReference>
<feature type="domain" description="GGDEF" evidence="5">
    <location>
        <begin position="674"/>
        <end position="807"/>
    </location>
</feature>
<keyword evidence="1" id="KW-0472">Membrane</keyword>
<feature type="domain" description="PAC" evidence="3">
    <location>
        <begin position="590"/>
        <end position="642"/>
    </location>
</feature>
<dbReference type="InterPro" id="IPR001633">
    <property type="entry name" value="EAL_dom"/>
</dbReference>
<dbReference type="PROSITE" id="PS50112">
    <property type="entry name" value="PAS"/>
    <property type="match status" value="2"/>
</dbReference>
<feature type="transmembrane region" description="Helical" evidence="1">
    <location>
        <begin position="20"/>
        <end position="45"/>
    </location>
</feature>
<dbReference type="PROSITE" id="PS50113">
    <property type="entry name" value="PAC"/>
    <property type="match status" value="2"/>
</dbReference>
<dbReference type="GO" id="GO:0003824">
    <property type="term" value="F:catalytic activity"/>
    <property type="evidence" value="ECO:0007669"/>
    <property type="project" value="UniProtKB-ARBA"/>
</dbReference>
<dbReference type="Pfam" id="PF08447">
    <property type="entry name" value="PAS_3"/>
    <property type="match status" value="1"/>
</dbReference>
<proteinExistence type="predicted"/>
<dbReference type="SUPFAM" id="SSF55785">
    <property type="entry name" value="PYP-like sensor domain (PAS domain)"/>
    <property type="match status" value="2"/>
</dbReference>
<protein>
    <submittedName>
        <fullName evidence="6">Diguanylate cyclase/phosphodiesterase with PAS/PAC sensor(S)</fullName>
    </submittedName>
</protein>
<dbReference type="InterPro" id="IPR052155">
    <property type="entry name" value="Biofilm_reg_signaling"/>
</dbReference>
<dbReference type="eggNOG" id="COG5001">
    <property type="taxonomic scope" value="Bacteria"/>
</dbReference>
<dbReference type="Gene3D" id="3.30.70.270">
    <property type="match status" value="1"/>
</dbReference>
<organism evidence="6 7">
    <name type="scientific">Desulfomicrobium baculatum (strain DSM 4028 / VKM B-1378 / X)</name>
    <name type="common">Desulfovibrio baculatus</name>
    <dbReference type="NCBI Taxonomy" id="525897"/>
    <lineage>
        <taxon>Bacteria</taxon>
        <taxon>Pseudomonadati</taxon>
        <taxon>Thermodesulfobacteriota</taxon>
        <taxon>Desulfovibrionia</taxon>
        <taxon>Desulfovibrionales</taxon>
        <taxon>Desulfomicrobiaceae</taxon>
        <taxon>Desulfomicrobium</taxon>
    </lineage>
</organism>
<evidence type="ECO:0000313" key="7">
    <source>
        <dbReference type="Proteomes" id="UP000002216"/>
    </source>
</evidence>
<keyword evidence="7" id="KW-1185">Reference proteome</keyword>
<dbReference type="InterPro" id="IPR035919">
    <property type="entry name" value="EAL_sf"/>
</dbReference>
<feature type="transmembrane region" description="Helical" evidence="1">
    <location>
        <begin position="350"/>
        <end position="375"/>
    </location>
</feature>
<feature type="domain" description="PAS" evidence="2">
    <location>
        <begin position="523"/>
        <end position="563"/>
    </location>
</feature>
<dbReference type="SUPFAM" id="SSF53850">
    <property type="entry name" value="Periplasmic binding protein-like II"/>
    <property type="match status" value="1"/>
</dbReference>
<evidence type="ECO:0000259" key="4">
    <source>
        <dbReference type="PROSITE" id="PS50883"/>
    </source>
</evidence>
<dbReference type="HOGENOM" id="CLU_000445_70_49_7"/>
<evidence type="ECO:0000259" key="5">
    <source>
        <dbReference type="PROSITE" id="PS50887"/>
    </source>
</evidence>
<dbReference type="PROSITE" id="PS50887">
    <property type="entry name" value="GGDEF"/>
    <property type="match status" value="1"/>
</dbReference>
<dbReference type="OrthoDB" id="7673416at2"/>
<dbReference type="Gene3D" id="3.20.20.450">
    <property type="entry name" value="EAL domain"/>
    <property type="match status" value="1"/>
</dbReference>
<dbReference type="Pfam" id="PF13426">
    <property type="entry name" value="PAS_9"/>
    <property type="match status" value="1"/>
</dbReference>
<dbReference type="AlphaFoldDB" id="C7LTY3"/>
<dbReference type="Pfam" id="PF00990">
    <property type="entry name" value="GGDEF"/>
    <property type="match status" value="1"/>
</dbReference>
<dbReference type="InterPro" id="IPR035965">
    <property type="entry name" value="PAS-like_dom_sf"/>
</dbReference>
<dbReference type="Gene3D" id="3.40.190.10">
    <property type="entry name" value="Periplasmic binding protein-like II"/>
    <property type="match status" value="2"/>
</dbReference>
<evidence type="ECO:0000313" key="6">
    <source>
        <dbReference type="EMBL" id="ACU89606.1"/>
    </source>
</evidence>
<dbReference type="CDD" id="cd01948">
    <property type="entry name" value="EAL"/>
    <property type="match status" value="1"/>
</dbReference>
<dbReference type="STRING" id="525897.Dbac_1513"/>
<name>C7LTY3_DESBD</name>
<dbReference type="InterPro" id="IPR029787">
    <property type="entry name" value="Nucleotide_cyclase"/>
</dbReference>
<evidence type="ECO:0000256" key="1">
    <source>
        <dbReference type="SAM" id="Phobius"/>
    </source>
</evidence>
<feature type="domain" description="PAC" evidence="3">
    <location>
        <begin position="468"/>
        <end position="520"/>
    </location>
</feature>
<dbReference type="PROSITE" id="PS50883">
    <property type="entry name" value="EAL"/>
    <property type="match status" value="1"/>
</dbReference>
<dbReference type="FunFam" id="3.30.70.270:FF:000001">
    <property type="entry name" value="Diguanylate cyclase domain protein"/>
    <property type="match status" value="1"/>
</dbReference>
<evidence type="ECO:0000259" key="2">
    <source>
        <dbReference type="PROSITE" id="PS50112"/>
    </source>
</evidence>
<dbReference type="SMART" id="SM00052">
    <property type="entry name" value="EAL"/>
    <property type="match status" value="1"/>
</dbReference>
<dbReference type="RefSeq" id="WP_015773697.1">
    <property type="nucleotide sequence ID" value="NC_013173.1"/>
</dbReference>
<dbReference type="Pfam" id="PF00563">
    <property type="entry name" value="EAL"/>
    <property type="match status" value="1"/>
</dbReference>
<dbReference type="EMBL" id="CP001629">
    <property type="protein sequence ID" value="ACU89606.1"/>
    <property type="molecule type" value="Genomic_DNA"/>
</dbReference>
<accession>C7LTY3</accession>
<gene>
    <name evidence="6" type="ordered locus">Dbac_1513</name>
</gene>
<dbReference type="KEGG" id="dba:Dbac_1513"/>
<sequence length="1075" mass="120238">MSTRSCLDSLLFRAVVKPFFGFTKLIVVLVLVGVFLVPSGSIFAAPNSVQKIRLQLKWRHQFQFAGYYAAVAKGYFKDEGLQVELLEGSPGIDPTAKLLSKEAEFAVDSPAILIKRQQGKPLVALAAIFQHSPSVMMTLKESRLDSPHDLSGKRVMMTSATDPENMAMLVSEGISLESMTQVPHSWNIEDLVSGRVDAMSAYLTSEPYLMQERGVSVSFIRPINYGVDFYGDCLVTTQDQVSGHPERVEAFLRAVQRGWRYAMENPEEIATLIRDQYSTQLSLQHLLFEAQTMRRLIRPDFVEIGHMNPERWQHIAGLYVKLGMMGPDYDLSEFLYPEFKQRLQAGKEQAIRTTLIALGVFLFVGTGITAMLFFFNTRLSRQVQERTAALSASERSFRAFFEMASVGVAQFEGDTRRFIKVNRKFSDLMGYSAAELGTLSPRDLVHPDDWQASEEAMKSLVTKEQKEITLEKRYVRKGGGVFWGLATISPLWDQGEHPESYLAVVRDITVAKKAEEKLLLAAKVFENTVEGIVVTNTEGTIEQVNPGFTVITGYSADEAVGSNPRILKSDRHAQHFYQEMWTKLTQDGHWAGEIWNRRKDGESYPEWLTISAVKNEAGQTTNYVSIFHDITELKRQQDALEYQAQHDALTGMPNRILLGDRLRMALAQLARSGGKLALLFFDLDNFKTINDGLGHGVGDELLVDLSRRLERLLRSGDTLARLGGDEFLILLPEIESVDAASHIATRMLDALKAPFHHGDVEYFVTASIGLTIAPDDGNEAPKLIKNADMAMYRAKSMGRNNYQYFTPEMDVAAHRRISMEYKLRKAIEAQEFELFYQPLVHIQSGHILGAEALIRWRCEGKLISPAEFIPLAEESALILPLGDWVLRTAAHQAKLWQDAGHDLTMSVNISSRQFSGADLAVTLREVLLDTELRPGRLYFEITESMLMGDVSKAETTLLNLREAGGTFFLDDFGTGYSSLSYLKRLPIDGLKIDRSFIKDITDDSDSRAIVAAIVSMARTLNLRIVAEGVETQAQRGLLASMGPIVLQGYLASRPVPAQDFEALLSRDALLPPLVI</sequence>
<dbReference type="SUPFAM" id="SSF55073">
    <property type="entry name" value="Nucleotide cyclase"/>
    <property type="match status" value="1"/>
</dbReference>
<dbReference type="Pfam" id="PF09084">
    <property type="entry name" value="NMT1"/>
    <property type="match status" value="1"/>
</dbReference>
<dbReference type="SMART" id="SM00086">
    <property type="entry name" value="PAC"/>
    <property type="match status" value="2"/>
</dbReference>
<feature type="domain" description="PAS" evidence="2">
    <location>
        <begin position="393"/>
        <end position="464"/>
    </location>
</feature>
<dbReference type="InterPro" id="IPR013655">
    <property type="entry name" value="PAS_fold_3"/>
</dbReference>
<dbReference type="Proteomes" id="UP000002216">
    <property type="component" value="Chromosome"/>
</dbReference>
<reference evidence="6 7" key="1">
    <citation type="journal article" date="2009" name="Stand. Genomic Sci.">
        <title>Complete genome sequence of Desulfomicrobium baculatum type strain (X).</title>
        <authorList>
            <person name="Copeland A."/>
            <person name="Spring S."/>
            <person name="Goker M."/>
            <person name="Schneider S."/>
            <person name="Lapidus A."/>
            <person name="Del Rio T.G."/>
            <person name="Tice H."/>
            <person name="Cheng J.F."/>
            <person name="Chen F."/>
            <person name="Nolan M."/>
            <person name="Bruce D."/>
            <person name="Goodwin L."/>
            <person name="Pitluck S."/>
            <person name="Ivanova N."/>
            <person name="Mavrommatis K."/>
            <person name="Ovchinnikova G."/>
            <person name="Pati A."/>
            <person name="Chen A."/>
            <person name="Palaniappan K."/>
            <person name="Land M."/>
            <person name="Hauser L."/>
            <person name="Chang Y.J."/>
            <person name="Jeffries C.C."/>
            <person name="Meincke L."/>
            <person name="Sims D."/>
            <person name="Brettin T."/>
            <person name="Detter J.C."/>
            <person name="Han C."/>
            <person name="Chain P."/>
            <person name="Bristow J."/>
            <person name="Eisen J.A."/>
            <person name="Markowitz V."/>
            <person name="Hugenholtz P."/>
            <person name="Kyrpides N.C."/>
            <person name="Klenk H.P."/>
            <person name="Lucas S."/>
        </authorList>
    </citation>
    <scope>NUCLEOTIDE SEQUENCE [LARGE SCALE GENOMIC DNA]</scope>
    <source>
        <strain evidence="7">DSM 4028 / VKM B-1378 / X</strain>
    </source>
</reference>
<dbReference type="InterPro" id="IPR000014">
    <property type="entry name" value="PAS"/>
</dbReference>
<dbReference type="InterPro" id="IPR043128">
    <property type="entry name" value="Rev_trsase/Diguanyl_cyclase"/>
</dbReference>
<feature type="domain" description="EAL" evidence="4">
    <location>
        <begin position="816"/>
        <end position="1068"/>
    </location>
</feature>
<dbReference type="InterPro" id="IPR000700">
    <property type="entry name" value="PAS-assoc_C"/>
</dbReference>
<dbReference type="eggNOG" id="COG0715">
    <property type="taxonomic scope" value="Bacteria"/>
</dbReference>
<dbReference type="SUPFAM" id="SSF141868">
    <property type="entry name" value="EAL domain-like"/>
    <property type="match status" value="1"/>
</dbReference>
<dbReference type="SMART" id="SM00267">
    <property type="entry name" value="GGDEF"/>
    <property type="match status" value="1"/>
</dbReference>
<keyword evidence="1" id="KW-0812">Transmembrane</keyword>
<dbReference type="PANTHER" id="PTHR44757">
    <property type="entry name" value="DIGUANYLATE CYCLASE DGCP"/>
    <property type="match status" value="1"/>
</dbReference>
<dbReference type="InterPro" id="IPR001610">
    <property type="entry name" value="PAC"/>
</dbReference>
<dbReference type="InterPro" id="IPR015168">
    <property type="entry name" value="SsuA/THI5"/>
</dbReference>
<dbReference type="NCBIfam" id="TIGR00229">
    <property type="entry name" value="sensory_box"/>
    <property type="match status" value="2"/>
</dbReference>
<evidence type="ECO:0000259" key="3">
    <source>
        <dbReference type="PROSITE" id="PS50113"/>
    </source>
</evidence>